<dbReference type="InterPro" id="IPR010730">
    <property type="entry name" value="HET"/>
</dbReference>
<dbReference type="Pfam" id="PF26639">
    <property type="entry name" value="Het-6_barrel"/>
    <property type="match status" value="1"/>
</dbReference>
<dbReference type="RefSeq" id="XP_009847657.1">
    <property type="nucleotide sequence ID" value="XM_009849355.1"/>
</dbReference>
<name>F8MC07_NEUT8</name>
<proteinExistence type="predicted"/>
<keyword evidence="3" id="KW-1185">Reference proteome</keyword>
<dbReference type="PANTHER" id="PTHR24148">
    <property type="entry name" value="ANKYRIN REPEAT DOMAIN-CONTAINING PROTEIN 39 HOMOLOG-RELATED"/>
    <property type="match status" value="1"/>
</dbReference>
<gene>
    <name evidence="2" type="ORF">NEUTE1DRAFT_143800</name>
</gene>
<dbReference type="HOGENOM" id="CLU_004184_7_2_1"/>
<organism evidence="2 3">
    <name type="scientific">Neurospora tetrasperma (strain FGSC 2508 / ATCC MYA-4615 / P0657)</name>
    <dbReference type="NCBI Taxonomy" id="510951"/>
    <lineage>
        <taxon>Eukaryota</taxon>
        <taxon>Fungi</taxon>
        <taxon>Dikarya</taxon>
        <taxon>Ascomycota</taxon>
        <taxon>Pezizomycotina</taxon>
        <taxon>Sordariomycetes</taxon>
        <taxon>Sordariomycetidae</taxon>
        <taxon>Sordariales</taxon>
        <taxon>Sordariaceae</taxon>
        <taxon>Neurospora</taxon>
    </lineage>
</organism>
<dbReference type="GeneID" id="20826364"/>
<dbReference type="EMBL" id="GL891302">
    <property type="protein sequence ID" value="EGO60361.1"/>
    <property type="molecule type" value="Genomic_DNA"/>
</dbReference>
<dbReference type="Proteomes" id="UP000008065">
    <property type="component" value="Unassembled WGS sequence"/>
</dbReference>
<dbReference type="KEGG" id="nte:NEUTE1DRAFT143800"/>
<reference evidence="3" key="1">
    <citation type="journal article" date="2011" name="Genetics">
        <title>Massive changes in genome architecture accompany the transition to self-fertility in the filamentous fungus Neurospora tetrasperma.</title>
        <authorList>
            <person name="Ellison C.E."/>
            <person name="Stajich J.E."/>
            <person name="Jacobson D.J."/>
            <person name="Natvig D.O."/>
            <person name="Lapidus A."/>
            <person name="Foster B."/>
            <person name="Aerts A."/>
            <person name="Riley R."/>
            <person name="Lindquist E.A."/>
            <person name="Grigoriev I.V."/>
            <person name="Taylor J.W."/>
        </authorList>
    </citation>
    <scope>NUCLEOTIDE SEQUENCE [LARGE SCALE GENOMIC DNA]</scope>
    <source>
        <strain evidence="3">FGSC 2508 / P0657</strain>
    </source>
</reference>
<sequence>METDYTALSYVWGDPKVTSPIAVNDFPFQATHNLCAALRRIRKSNLPTTLWVDAICINQSDKDEKSSQVQLMTDIYHNASLVTVWLGESDKYTDLAIVLIKLTVHLRRSLEVTGERQYPAAYILRVLSSALSKSDLRSLALLKFFSRPWWRRVWVVQEVIVSRRANVICGTKEIPWDDLRRALECWRVLRSFSDKSEHGEAMKKATDNVFYKTSLALFLNLFNQRDREDKQVLQNEMGSFPGLNIRDDTATGLEGTILAGHLFESTDPRDKVYVWLGIYQKYGLTIVPDYSASIAQVYVNVVRAITELTGSLSLVALSGGLDNSQDPLPGFPSWAPDLRHGAHRKSSWGPLTLYNASASETAWATFSPDGKVLVADTLLLDRIELTDANHSEMDELKEVQNLCRWMYLVLQHRPHSPLSAGLGAGWLSREFFTALVWPAQRFSLLPDDDPKDPYSQINNLQRMERLWAGFTAYFGFMDRLHDVAQWCKEHGPRLYAHMLIRPAHLGTRQSPSSNRLPPQPHIYDEENVRQFCRLWGLPEDKRPLYVKCKNRRPDSQNCDKQETTHDDVLKFVQRAGLYTREKTFFITKQGYLGSGTHKIGPGDSLAIIRGCRMPLVIRKHPIGDGSFEVLGQCYVGALMDGEAVEKIREAGELEWRSLSFR</sequence>
<evidence type="ECO:0000313" key="2">
    <source>
        <dbReference type="EMBL" id="EGO60361.1"/>
    </source>
</evidence>
<dbReference type="InterPro" id="IPR052895">
    <property type="entry name" value="HetReg/Transcr_Mod"/>
</dbReference>
<dbReference type="Pfam" id="PF06985">
    <property type="entry name" value="HET"/>
    <property type="match status" value="1"/>
</dbReference>
<evidence type="ECO:0000313" key="3">
    <source>
        <dbReference type="Proteomes" id="UP000008065"/>
    </source>
</evidence>
<dbReference type="AlphaFoldDB" id="F8MC07"/>
<dbReference type="VEuPathDB" id="FungiDB:NEUTE1DRAFT_143800"/>
<dbReference type="PANTHER" id="PTHR24148:SF73">
    <property type="entry name" value="HET DOMAIN PROTEIN (AFU_ORTHOLOGUE AFUA_8G01020)"/>
    <property type="match status" value="1"/>
</dbReference>
<feature type="domain" description="Heterokaryon incompatibility" evidence="1">
    <location>
        <begin position="5"/>
        <end position="158"/>
    </location>
</feature>
<protein>
    <recommendedName>
        <fullName evidence="1">Heterokaryon incompatibility domain-containing protein</fullName>
    </recommendedName>
</protein>
<dbReference type="OrthoDB" id="5571888at2759"/>
<accession>F8MC07</accession>
<evidence type="ECO:0000259" key="1">
    <source>
        <dbReference type="Pfam" id="PF06985"/>
    </source>
</evidence>